<evidence type="ECO:0000256" key="1">
    <source>
        <dbReference type="ARBA" id="ARBA00007240"/>
    </source>
</evidence>
<gene>
    <name evidence="3" type="ORF">P3X46_027934</name>
</gene>
<dbReference type="SUPFAM" id="SSF51445">
    <property type="entry name" value="(Trans)glycosidases"/>
    <property type="match status" value="1"/>
</dbReference>
<evidence type="ECO:0000313" key="3">
    <source>
        <dbReference type="EMBL" id="KAJ9154615.1"/>
    </source>
</evidence>
<dbReference type="PANTHER" id="PTHR31268">
    <property type="match status" value="1"/>
</dbReference>
<evidence type="ECO:0000256" key="2">
    <source>
        <dbReference type="ARBA" id="ARBA00023277"/>
    </source>
</evidence>
<protein>
    <recommendedName>
        <fullName evidence="5">Galactinol--sucrose galactosyltransferase</fullName>
    </recommendedName>
</protein>
<dbReference type="PANTHER" id="PTHR31268:SF12">
    <property type="entry name" value="GALACTINOL--SUCROSE GALACTOSYLTRANSFERASE"/>
    <property type="match status" value="1"/>
</dbReference>
<dbReference type="EMBL" id="JARPOI010000015">
    <property type="protein sequence ID" value="KAJ9154615.1"/>
    <property type="molecule type" value="Genomic_DNA"/>
</dbReference>
<dbReference type="Proteomes" id="UP001174677">
    <property type="component" value="Chromosome 15"/>
</dbReference>
<keyword evidence="2" id="KW-0119">Carbohydrate metabolism</keyword>
<reference evidence="3 4" key="1">
    <citation type="journal article" date="2023" name="Plant Biotechnol. J.">
        <title>Chromosome-level wild Hevea brasiliensis genome provides new tools for genomic-assisted breeding and valuable loci to elevate rubber yield.</title>
        <authorList>
            <person name="Cheng H."/>
            <person name="Song X."/>
            <person name="Hu Y."/>
            <person name="Wu T."/>
            <person name="Yang Q."/>
            <person name="An Z."/>
            <person name="Feng S."/>
            <person name="Deng Z."/>
            <person name="Wu W."/>
            <person name="Zeng X."/>
            <person name="Tu M."/>
            <person name="Wang X."/>
            <person name="Huang H."/>
        </authorList>
    </citation>
    <scope>NUCLEOTIDE SEQUENCE [LARGE SCALE GENOMIC DNA]</scope>
    <source>
        <strain evidence="3">MT/VB/25A 57/8</strain>
    </source>
</reference>
<name>A0ABQ9L4N3_HEVBR</name>
<comment type="caution">
    <text evidence="3">The sequence shown here is derived from an EMBL/GenBank/DDBJ whole genome shotgun (WGS) entry which is preliminary data.</text>
</comment>
<keyword evidence="4" id="KW-1185">Reference proteome</keyword>
<dbReference type="InterPro" id="IPR008811">
    <property type="entry name" value="Glycosyl_hydrolases_36"/>
</dbReference>
<evidence type="ECO:0008006" key="5">
    <source>
        <dbReference type="Google" id="ProtNLM"/>
    </source>
</evidence>
<comment type="similarity">
    <text evidence="1">Belongs to the glycosyl hydrolases 36 family.</text>
</comment>
<evidence type="ECO:0000313" key="4">
    <source>
        <dbReference type="Proteomes" id="UP001174677"/>
    </source>
</evidence>
<dbReference type="InterPro" id="IPR017853">
    <property type="entry name" value="GH"/>
</dbReference>
<sequence length="711" mass="79835">MASPNLEFKTIQTNRNPVQQPEFNSRFSASQDRNICIDGITLLSDVPNNVTLSPFNLLAHLSDADSIPPYILKSVASKSKKGAFLGLSAKEPLDWILYPIGKLFDRKFLSIFRFKTWWSTVWIGFNGSDLQMETQLLLQVLELNSYVLVLSLIERNFRSAIHPGTEGEGKSFSCCAYMHVGDNPYDLMRDAFTAVRVHLRTFRLLEEKKLPNIVDKFGLPFWDAFYLSVEPVGLWHGVKSFAENGFPPRFLILDDGWQSINMDHESPCEDSKDLTTPGSQMLCRLFRFQENEKFTKYKAGTMLKEEGASRGGLRALVSDMKAKFPSLDDVHVWHALAGAWGGVRPGTSSLDAKVTSAKLSAGLQKTMPDLAVDMIVQGGIGLVNPNQGGDFYEAMHSHLADVGINGVKVDVTHSLEYVCEDYGGRVQLAKAYYDGLTKSLKKNFGGTGLISSMEQCNDFFFLATKQISMGRVGKLLQGQFVQPDWDMFQSDHLCAEFHAVSRAIFGGPVYVSDKVGHHYFNLLRKLVLPDGTILRCQHYALPTRDCLFESPLFDGKTLLKIWNLNKYAGVVGVFNCQGAGWYPEEHKYKAYPQSYKSMSGVVSPHDIEWEQKDFTAVYRNTEQFTVYLHRSDNLHMVKAKDQTKITLQPSSFEIFTISPVLKHNKRAKFAPVGLENMFNSGGAVEFLDYGCKGSLRKDQGQGHREVLGIFN</sequence>
<accession>A0ABQ9L4N3</accession>
<organism evidence="3 4">
    <name type="scientific">Hevea brasiliensis</name>
    <name type="common">Para rubber tree</name>
    <name type="synonym">Siphonia brasiliensis</name>
    <dbReference type="NCBI Taxonomy" id="3981"/>
    <lineage>
        <taxon>Eukaryota</taxon>
        <taxon>Viridiplantae</taxon>
        <taxon>Streptophyta</taxon>
        <taxon>Embryophyta</taxon>
        <taxon>Tracheophyta</taxon>
        <taxon>Spermatophyta</taxon>
        <taxon>Magnoliopsida</taxon>
        <taxon>eudicotyledons</taxon>
        <taxon>Gunneridae</taxon>
        <taxon>Pentapetalae</taxon>
        <taxon>rosids</taxon>
        <taxon>fabids</taxon>
        <taxon>Malpighiales</taxon>
        <taxon>Euphorbiaceae</taxon>
        <taxon>Crotonoideae</taxon>
        <taxon>Micrandreae</taxon>
        <taxon>Hevea</taxon>
    </lineage>
</organism>
<dbReference type="Pfam" id="PF05691">
    <property type="entry name" value="Raffinose_syn"/>
    <property type="match status" value="2"/>
</dbReference>
<proteinExistence type="inferred from homology"/>